<dbReference type="GO" id="GO:0018580">
    <property type="term" value="F:nitronate monooxygenase activity"/>
    <property type="evidence" value="ECO:0007669"/>
    <property type="project" value="InterPro"/>
</dbReference>
<keyword evidence="8 13" id="KW-0503">Monooxygenase</keyword>
<comment type="catalytic activity">
    <reaction evidence="10">
        <text>3 propionate 3-nitronate + 3 O2 + H2O = 3 3-oxopropanoate + 2 nitrate + nitrite + H2O2 + 3 H(+)</text>
        <dbReference type="Rhea" id="RHEA:57332"/>
        <dbReference type="ChEBI" id="CHEBI:15377"/>
        <dbReference type="ChEBI" id="CHEBI:15378"/>
        <dbReference type="ChEBI" id="CHEBI:15379"/>
        <dbReference type="ChEBI" id="CHEBI:16240"/>
        <dbReference type="ChEBI" id="CHEBI:16301"/>
        <dbReference type="ChEBI" id="CHEBI:17632"/>
        <dbReference type="ChEBI" id="CHEBI:33190"/>
        <dbReference type="ChEBI" id="CHEBI:136067"/>
    </reaction>
</comment>
<keyword evidence="6" id="KW-0547">Nucleotide-binding</keyword>
<comment type="similarity">
    <text evidence="2">Belongs to the nitronate monooxygenase family. NMO class I subfamily.</text>
</comment>
<evidence type="ECO:0000256" key="9">
    <source>
        <dbReference type="ARBA" id="ARBA00031155"/>
    </source>
</evidence>
<dbReference type="EMBL" id="JANAVW010000001">
    <property type="protein sequence ID" value="MDT0132053.1"/>
    <property type="molecule type" value="Genomic_DNA"/>
</dbReference>
<keyword evidence="7" id="KW-0560">Oxidoreductase</keyword>
<dbReference type="InterPro" id="IPR004136">
    <property type="entry name" value="NMO"/>
</dbReference>
<comment type="cofactor">
    <cofactor evidence="1">
        <name>FMN</name>
        <dbReference type="ChEBI" id="CHEBI:58210"/>
    </cofactor>
</comment>
<dbReference type="KEGG" id="prq:CYG50_14565"/>
<dbReference type="RefSeq" id="WP_102138872.1">
    <property type="nucleotide sequence ID" value="NZ_CP031123.2"/>
</dbReference>
<keyword evidence="4" id="KW-0285">Flavoprotein</keyword>
<evidence type="ECO:0000256" key="5">
    <source>
        <dbReference type="ARBA" id="ARBA00022643"/>
    </source>
</evidence>
<evidence type="ECO:0000256" key="12">
    <source>
        <dbReference type="SAM" id="SignalP"/>
    </source>
</evidence>
<evidence type="ECO:0000256" key="2">
    <source>
        <dbReference type="ARBA" id="ARBA00009881"/>
    </source>
</evidence>
<reference evidence="14 16" key="2">
    <citation type="submission" date="2022-06" db="EMBL/GenBank/DDBJ databases">
        <title>Chromosome and plasmid sequencings of Enterobacteriales species co-exiting double carbapenemases.</title>
        <authorList>
            <person name="Fu Y."/>
        </authorList>
    </citation>
    <scope>NUCLEOTIDE SEQUENCE [LARGE SCALE GENOMIC DNA]</scope>
    <source>
        <strain evidence="14 16">21030615019</strain>
    </source>
</reference>
<dbReference type="OrthoDB" id="9778912at2"/>
<dbReference type="EMBL" id="JAGKLY010000005">
    <property type="protein sequence ID" value="MBQ0269385.1"/>
    <property type="molecule type" value="Genomic_DNA"/>
</dbReference>
<dbReference type="GeneID" id="89488398"/>
<dbReference type="Pfam" id="PF03060">
    <property type="entry name" value="NMO"/>
    <property type="match status" value="1"/>
</dbReference>
<keyword evidence="16" id="KW-1185">Reference proteome</keyword>
<dbReference type="InterPro" id="IPR013785">
    <property type="entry name" value="Aldolase_TIM"/>
</dbReference>
<dbReference type="AlphaFoldDB" id="A0A345LYF8"/>
<keyword evidence="3" id="KW-0216">Detoxification</keyword>
<evidence type="ECO:0000313" key="14">
    <source>
        <dbReference type="EMBL" id="MDT0132053.1"/>
    </source>
</evidence>
<name>A0A345LYF8_9GAMM</name>
<dbReference type="SUPFAM" id="SSF51412">
    <property type="entry name" value="Inosine monophosphate dehydrogenase (IMPDH)"/>
    <property type="match status" value="1"/>
</dbReference>
<evidence type="ECO:0000256" key="1">
    <source>
        <dbReference type="ARBA" id="ARBA00001917"/>
    </source>
</evidence>
<dbReference type="FunFam" id="3.20.20.70:FF:000154">
    <property type="entry name" value="Probable nitronate monooxygenase"/>
    <property type="match status" value="1"/>
</dbReference>
<dbReference type="GO" id="GO:0000166">
    <property type="term" value="F:nucleotide binding"/>
    <property type="evidence" value="ECO:0007669"/>
    <property type="project" value="UniProtKB-KW"/>
</dbReference>
<proteinExistence type="inferred from homology"/>
<dbReference type="PANTHER" id="PTHR42747:SF3">
    <property type="entry name" value="NITRONATE MONOOXYGENASE-RELATED"/>
    <property type="match status" value="1"/>
</dbReference>
<keyword evidence="5" id="KW-0288">FMN</keyword>
<accession>A0A345LYF8</accession>
<dbReference type="Proteomes" id="UP001252207">
    <property type="component" value="Unassembled WGS sequence"/>
</dbReference>
<evidence type="ECO:0000256" key="11">
    <source>
        <dbReference type="ARBA" id="ARBA00067136"/>
    </source>
</evidence>
<evidence type="ECO:0000313" key="15">
    <source>
        <dbReference type="Proteomes" id="UP000674270"/>
    </source>
</evidence>
<organism evidence="13 15">
    <name type="scientific">Providencia huaxiensis</name>
    <dbReference type="NCBI Taxonomy" id="2027290"/>
    <lineage>
        <taxon>Bacteria</taxon>
        <taxon>Pseudomonadati</taxon>
        <taxon>Pseudomonadota</taxon>
        <taxon>Gammaproteobacteria</taxon>
        <taxon>Enterobacterales</taxon>
        <taxon>Morganellaceae</taxon>
        <taxon>Providencia</taxon>
    </lineage>
</organism>
<keyword evidence="12" id="KW-0732">Signal</keyword>
<comment type="caution">
    <text evidence="13">The sequence shown here is derived from an EMBL/GenBank/DDBJ whole genome shotgun (WGS) entry which is preliminary data.</text>
</comment>
<evidence type="ECO:0000256" key="4">
    <source>
        <dbReference type="ARBA" id="ARBA00022630"/>
    </source>
</evidence>
<gene>
    <name evidence="13" type="ORF">J7T18_13860</name>
    <name evidence="14" type="ORF">NLX89_01640</name>
</gene>
<evidence type="ECO:0000256" key="8">
    <source>
        <dbReference type="ARBA" id="ARBA00023033"/>
    </source>
</evidence>
<protein>
    <recommendedName>
        <fullName evidence="11">Nitronate monooxygenase</fullName>
    </recommendedName>
    <alternativeName>
        <fullName evidence="9">Propionate 3-nitronate monooxygenase</fullName>
    </alternativeName>
</protein>
<dbReference type="PANTHER" id="PTHR42747">
    <property type="entry name" value="NITRONATE MONOOXYGENASE-RELATED"/>
    <property type="match status" value="1"/>
</dbReference>
<evidence type="ECO:0000256" key="6">
    <source>
        <dbReference type="ARBA" id="ARBA00022741"/>
    </source>
</evidence>
<feature type="chain" id="PRO_5044584439" description="Nitronate monooxygenase" evidence="12">
    <location>
        <begin position="32"/>
        <end position="355"/>
    </location>
</feature>
<evidence type="ECO:0000256" key="10">
    <source>
        <dbReference type="ARBA" id="ARBA00049401"/>
    </source>
</evidence>
<sequence>MNNSNTFLQRLGLRYPIIQAPMAGVSTPALAAAVSEAGGLGSLGLGANSVEQARQLITQTQALTSKAFNVNLFCHLPAKRHPDNELAWSQYLAPYFAQFNETPPSYLNEIYDTFLDNSEMLSMLLETKPAVVSFHFNIPSIKVVQQLKQHGIYTMATATNLQEAQQVELAGIDAVVAQGIEAGGHRGIFDLQALDEELTTYELVTLISQHIDLPVIAAGGMMDGQGINMALDCGAAAAQLGTAFLLCPESAANTGYRAKVKQQTADHTQLTSAISGRPARGIINQFIRAGNGYETSQLPDYPLVYDIGKQLNAAAIKSGSDEFAAYWAGQNVAKAREMSASLLVRTLAEEMKRSL</sequence>
<evidence type="ECO:0000256" key="3">
    <source>
        <dbReference type="ARBA" id="ARBA00022575"/>
    </source>
</evidence>
<reference evidence="13" key="1">
    <citation type="submission" date="2021-03" db="EMBL/GenBank/DDBJ databases">
        <authorList>
            <person name="Stanton E."/>
        </authorList>
    </citation>
    <scope>NUCLEOTIDE SEQUENCE</scope>
    <source>
        <strain evidence="13">2020EL-00113</strain>
    </source>
</reference>
<evidence type="ECO:0000313" key="13">
    <source>
        <dbReference type="EMBL" id="MBQ0269385.1"/>
    </source>
</evidence>
<feature type="signal peptide" evidence="12">
    <location>
        <begin position="1"/>
        <end position="31"/>
    </location>
</feature>
<dbReference type="Proteomes" id="UP000674270">
    <property type="component" value="Unassembled WGS sequence"/>
</dbReference>
<dbReference type="Gene3D" id="3.20.20.70">
    <property type="entry name" value="Aldolase class I"/>
    <property type="match status" value="1"/>
</dbReference>
<evidence type="ECO:0000256" key="7">
    <source>
        <dbReference type="ARBA" id="ARBA00023002"/>
    </source>
</evidence>
<evidence type="ECO:0000313" key="16">
    <source>
        <dbReference type="Proteomes" id="UP001252207"/>
    </source>
</evidence>
<dbReference type="GO" id="GO:0009636">
    <property type="term" value="P:response to toxic substance"/>
    <property type="evidence" value="ECO:0007669"/>
    <property type="project" value="UniProtKB-KW"/>
</dbReference>
<dbReference type="CDD" id="cd04730">
    <property type="entry name" value="NPD_like"/>
    <property type="match status" value="1"/>
</dbReference>